<evidence type="ECO:0000256" key="1">
    <source>
        <dbReference type="SAM" id="Phobius"/>
    </source>
</evidence>
<accession>A0A0A9EVW6</accession>
<organism evidence="2">
    <name type="scientific">Arundo donax</name>
    <name type="common">Giant reed</name>
    <name type="synonym">Donax arundinaceus</name>
    <dbReference type="NCBI Taxonomy" id="35708"/>
    <lineage>
        <taxon>Eukaryota</taxon>
        <taxon>Viridiplantae</taxon>
        <taxon>Streptophyta</taxon>
        <taxon>Embryophyta</taxon>
        <taxon>Tracheophyta</taxon>
        <taxon>Spermatophyta</taxon>
        <taxon>Magnoliopsida</taxon>
        <taxon>Liliopsida</taxon>
        <taxon>Poales</taxon>
        <taxon>Poaceae</taxon>
        <taxon>PACMAD clade</taxon>
        <taxon>Arundinoideae</taxon>
        <taxon>Arundineae</taxon>
        <taxon>Arundo</taxon>
    </lineage>
</organism>
<dbReference type="AlphaFoldDB" id="A0A0A9EVW6"/>
<reference evidence="2" key="2">
    <citation type="journal article" date="2015" name="Data Brief">
        <title>Shoot transcriptome of the giant reed, Arundo donax.</title>
        <authorList>
            <person name="Barrero R.A."/>
            <person name="Guerrero F.D."/>
            <person name="Moolhuijzen P."/>
            <person name="Goolsby J.A."/>
            <person name="Tidwell J."/>
            <person name="Bellgard S.E."/>
            <person name="Bellgard M.I."/>
        </authorList>
    </citation>
    <scope>NUCLEOTIDE SEQUENCE</scope>
    <source>
        <tissue evidence="2">Shoot tissue taken approximately 20 cm above the soil surface</tissue>
    </source>
</reference>
<dbReference type="EMBL" id="GBRH01195870">
    <property type="protein sequence ID" value="JAE02026.1"/>
    <property type="molecule type" value="Transcribed_RNA"/>
</dbReference>
<sequence>MSSFILIMSMIIWYSFRKLVILYVGPMLFLNLAFVPSLLPVLVKNGKNLL</sequence>
<feature type="transmembrane region" description="Helical" evidence="1">
    <location>
        <begin position="20"/>
        <end position="43"/>
    </location>
</feature>
<proteinExistence type="predicted"/>
<protein>
    <submittedName>
        <fullName evidence="2">Uncharacterized protein</fullName>
    </submittedName>
</protein>
<evidence type="ECO:0000313" key="2">
    <source>
        <dbReference type="EMBL" id="JAE02026.1"/>
    </source>
</evidence>
<keyword evidence="1" id="KW-0812">Transmembrane</keyword>
<reference evidence="2" key="1">
    <citation type="submission" date="2014-09" db="EMBL/GenBank/DDBJ databases">
        <authorList>
            <person name="Magalhaes I.L.F."/>
            <person name="Oliveira U."/>
            <person name="Santos F.R."/>
            <person name="Vidigal T.H.D.A."/>
            <person name="Brescovit A.D."/>
            <person name="Santos A.J."/>
        </authorList>
    </citation>
    <scope>NUCLEOTIDE SEQUENCE</scope>
    <source>
        <tissue evidence="2">Shoot tissue taken approximately 20 cm above the soil surface</tissue>
    </source>
</reference>
<name>A0A0A9EVW6_ARUDO</name>
<keyword evidence="1" id="KW-0472">Membrane</keyword>
<keyword evidence="1" id="KW-1133">Transmembrane helix</keyword>